<dbReference type="Gene3D" id="1.10.1040.10">
    <property type="entry name" value="N-(1-d-carboxylethyl)-l-norvaline Dehydrogenase, domain 2"/>
    <property type="match status" value="1"/>
</dbReference>
<dbReference type="InterPro" id="IPR008927">
    <property type="entry name" value="6-PGluconate_DH-like_C_sf"/>
</dbReference>
<feature type="active site" evidence="3">
    <location>
        <position position="201"/>
    </location>
</feature>
<dbReference type="InterPro" id="IPR006115">
    <property type="entry name" value="6PGDH_NADP-bd"/>
</dbReference>
<proteinExistence type="inferred from homology"/>
<comment type="similarity">
    <text evidence="1">Belongs to the HIBADH-related family. NP60 subfamily.</text>
</comment>
<gene>
    <name evidence="5" type="ORF">GMOD_00002920</name>
</gene>
<evidence type="ECO:0000313" key="6">
    <source>
        <dbReference type="Proteomes" id="UP000265663"/>
    </source>
</evidence>
<keyword evidence="2" id="KW-0560">Oxidoreductase</keyword>
<accession>A0A3M7M3B7</accession>
<keyword evidence="6" id="KW-1185">Reference proteome</keyword>
<dbReference type="InterPro" id="IPR015815">
    <property type="entry name" value="HIBADH-related"/>
</dbReference>
<dbReference type="GO" id="GO:0016491">
    <property type="term" value="F:oxidoreductase activity"/>
    <property type="evidence" value="ECO:0007669"/>
    <property type="project" value="UniProtKB-KW"/>
</dbReference>
<dbReference type="OrthoDB" id="435038at2759"/>
<dbReference type="InterPro" id="IPR013328">
    <property type="entry name" value="6PGD_dom2"/>
</dbReference>
<dbReference type="GO" id="GO:0050661">
    <property type="term" value="F:NADP binding"/>
    <property type="evidence" value="ECO:0007669"/>
    <property type="project" value="InterPro"/>
</dbReference>
<dbReference type="AlphaFoldDB" id="A0A3M7M3B7"/>
<dbReference type="Pfam" id="PF03446">
    <property type="entry name" value="NAD_binding_2"/>
    <property type="match status" value="1"/>
</dbReference>
<protein>
    <recommendedName>
        <fullName evidence="4">6-phosphogluconate dehydrogenase NADP-binding domain-containing protein</fullName>
    </recommendedName>
</protein>
<evidence type="ECO:0000256" key="1">
    <source>
        <dbReference type="ARBA" id="ARBA00007598"/>
    </source>
</evidence>
<dbReference type="PANTHER" id="PTHR43580">
    <property type="entry name" value="OXIDOREDUCTASE GLYR1-RELATED"/>
    <property type="match status" value="1"/>
</dbReference>
<evidence type="ECO:0000256" key="2">
    <source>
        <dbReference type="ARBA" id="ARBA00023002"/>
    </source>
</evidence>
<evidence type="ECO:0000256" key="3">
    <source>
        <dbReference type="PIRSR" id="PIRSR000103-1"/>
    </source>
</evidence>
<dbReference type="InterPro" id="IPR051265">
    <property type="entry name" value="HIBADH-related_NP60_sf"/>
</dbReference>
<feature type="domain" description="6-phosphogluconate dehydrogenase NADP-binding" evidence="4">
    <location>
        <begin position="9"/>
        <end position="182"/>
    </location>
</feature>
<reference evidence="5 6" key="1">
    <citation type="journal article" date="2014" name="PLoS ONE">
        <title>De novo Genome Assembly of the Fungal Plant Pathogen Pyrenophora semeniperda.</title>
        <authorList>
            <person name="Soliai M.M."/>
            <person name="Meyer S.E."/>
            <person name="Udall J.A."/>
            <person name="Elzinga D.E."/>
            <person name="Hermansen R.A."/>
            <person name="Bodily P.M."/>
            <person name="Hart A.A."/>
            <person name="Coleman C.E."/>
        </authorList>
    </citation>
    <scope>NUCLEOTIDE SEQUENCE [LARGE SCALE GENOMIC DNA]</scope>
    <source>
        <strain evidence="5 6">CCB06</strain>
        <tissue evidence="5">Mycelium</tissue>
    </source>
</reference>
<dbReference type="InterPro" id="IPR036291">
    <property type="entry name" value="NAD(P)-bd_dom_sf"/>
</dbReference>
<dbReference type="PIRSF" id="PIRSF000103">
    <property type="entry name" value="HIBADH"/>
    <property type="match status" value="1"/>
</dbReference>
<dbReference type="EMBL" id="KE747817">
    <property type="protein sequence ID" value="RMZ69015.1"/>
    <property type="molecule type" value="Genomic_DNA"/>
</dbReference>
<organism evidence="5 6">
    <name type="scientific">Pyrenophora seminiperda CCB06</name>
    <dbReference type="NCBI Taxonomy" id="1302712"/>
    <lineage>
        <taxon>Eukaryota</taxon>
        <taxon>Fungi</taxon>
        <taxon>Dikarya</taxon>
        <taxon>Ascomycota</taxon>
        <taxon>Pezizomycotina</taxon>
        <taxon>Dothideomycetes</taxon>
        <taxon>Pleosporomycetidae</taxon>
        <taxon>Pleosporales</taxon>
        <taxon>Pleosporineae</taxon>
        <taxon>Pleosporaceae</taxon>
        <taxon>Pyrenophora</taxon>
    </lineage>
</organism>
<dbReference type="Gene3D" id="3.40.50.720">
    <property type="entry name" value="NAD(P)-binding Rossmann-like Domain"/>
    <property type="match status" value="1"/>
</dbReference>
<dbReference type="PANTHER" id="PTHR43580:SF8">
    <property type="entry name" value="6-PHOSPHOGLUCONATE DEHYDROGENASE NADP-BINDING DOMAIN-CONTAINING PROTEIN-RELATED"/>
    <property type="match status" value="1"/>
</dbReference>
<dbReference type="SUPFAM" id="SSF51735">
    <property type="entry name" value="NAD(P)-binding Rossmann-fold domains"/>
    <property type="match status" value="1"/>
</dbReference>
<sequence>MTSSTELRLGWIGLGSMGLAMATNMQTHITQQALPSLKYWNRTLSRGHGLKANGAIPSPSIGELVQQCDIIFISVRHFQTSSLEKTNKLTREQVSDDTVLQSVINSITTNGSSLDGKVIVDTTTVHPSTSTCVALQLSNAKATYLSSPVFGATPLALSGQLLIAIAGPPSAVDLVFPFLTGVLARSVIRVGPEPSQALLLKTTSNFITAGLMMLLSEAHTLAAKTGLPAAVLEELVAQNFGNYLLGVSKRLTGGGYFPAEGEAPSSGLELGMKDVGHGLSIAREEGMRLGMGEMYIEAADEARKYGEETGRRCDSSSVFGVVRRRAGLEFETEVVKQRDGK</sequence>
<dbReference type="SUPFAM" id="SSF48179">
    <property type="entry name" value="6-phosphogluconate dehydrogenase C-terminal domain-like"/>
    <property type="match status" value="1"/>
</dbReference>
<evidence type="ECO:0000259" key="4">
    <source>
        <dbReference type="Pfam" id="PF03446"/>
    </source>
</evidence>
<dbReference type="Proteomes" id="UP000265663">
    <property type="component" value="Unassembled WGS sequence"/>
</dbReference>
<evidence type="ECO:0000313" key="5">
    <source>
        <dbReference type="EMBL" id="RMZ69015.1"/>
    </source>
</evidence>
<name>A0A3M7M3B7_9PLEO</name>